<keyword evidence="1" id="KW-1133">Transmembrane helix</keyword>
<dbReference type="EMBL" id="PXYW01000014">
    <property type="protein sequence ID" value="PSR33977.1"/>
    <property type="molecule type" value="Genomic_DNA"/>
</dbReference>
<evidence type="ECO:0000313" key="3">
    <source>
        <dbReference type="Proteomes" id="UP000242972"/>
    </source>
</evidence>
<dbReference type="AlphaFoldDB" id="A0A2T2XHM4"/>
<organism evidence="2 3">
    <name type="scientific">Sulfobacillus benefaciens</name>
    <dbReference type="NCBI Taxonomy" id="453960"/>
    <lineage>
        <taxon>Bacteria</taxon>
        <taxon>Bacillati</taxon>
        <taxon>Bacillota</taxon>
        <taxon>Clostridia</taxon>
        <taxon>Eubacteriales</taxon>
        <taxon>Clostridiales Family XVII. Incertae Sedis</taxon>
        <taxon>Sulfobacillus</taxon>
    </lineage>
</organism>
<keyword evidence="1" id="KW-0812">Transmembrane</keyword>
<name>A0A2T2XHM4_9FIRM</name>
<sequence length="61" mass="6481">MVPPLNRFTISQILQAMGSGHHWPLGVLAMLICGVFFAAGAATANQVLTSHVGQQRPPANR</sequence>
<feature type="transmembrane region" description="Helical" evidence="1">
    <location>
        <begin position="27"/>
        <end position="48"/>
    </location>
</feature>
<comment type="caution">
    <text evidence="2">The sequence shown here is derived from an EMBL/GenBank/DDBJ whole genome shotgun (WGS) entry which is preliminary data.</text>
</comment>
<evidence type="ECO:0000256" key="1">
    <source>
        <dbReference type="SAM" id="Phobius"/>
    </source>
</evidence>
<accession>A0A2T2XHM4</accession>
<dbReference type="Proteomes" id="UP000242972">
    <property type="component" value="Unassembled WGS sequence"/>
</dbReference>
<protein>
    <submittedName>
        <fullName evidence="2">Uncharacterized protein</fullName>
    </submittedName>
</protein>
<keyword evidence="1" id="KW-0472">Membrane</keyword>
<gene>
    <name evidence="2" type="ORF">C7B46_07640</name>
</gene>
<evidence type="ECO:0000313" key="2">
    <source>
        <dbReference type="EMBL" id="PSR33977.1"/>
    </source>
</evidence>
<proteinExistence type="predicted"/>
<reference evidence="2 3" key="1">
    <citation type="journal article" date="2014" name="BMC Genomics">
        <title>Comparison of environmental and isolate Sulfobacillus genomes reveals diverse carbon, sulfur, nitrogen, and hydrogen metabolisms.</title>
        <authorList>
            <person name="Justice N.B."/>
            <person name="Norman A."/>
            <person name="Brown C.T."/>
            <person name="Singh A."/>
            <person name="Thomas B.C."/>
            <person name="Banfield J.F."/>
        </authorList>
    </citation>
    <scope>NUCLEOTIDE SEQUENCE [LARGE SCALE GENOMIC DNA]</scope>
    <source>
        <strain evidence="2">AMDSBA4</strain>
    </source>
</reference>